<evidence type="ECO:0000313" key="3">
    <source>
        <dbReference type="EMBL" id="CAF1311639.1"/>
    </source>
</evidence>
<feature type="transmembrane region" description="Helical" evidence="2">
    <location>
        <begin position="401"/>
        <end position="421"/>
    </location>
</feature>
<protein>
    <submittedName>
        <fullName evidence="3">Uncharacterized protein</fullName>
    </submittedName>
</protein>
<comment type="caution">
    <text evidence="3">The sequence shown here is derived from an EMBL/GenBank/DDBJ whole genome shotgun (WGS) entry which is preliminary data.</text>
</comment>
<accession>A0A815EWE0</accession>
<name>A0A815EWE0_9BILA</name>
<feature type="region of interest" description="Disordered" evidence="1">
    <location>
        <begin position="285"/>
        <end position="309"/>
    </location>
</feature>
<sequence>YSCIYIMTDEPGISKRHTSTGQNAKKKENIRVFVQRKRLPYVTQTKPNAIEQLTSIIEKHLNGNKKIARNNKNIIVVNYKPVYMNNRQQKSTEPKPLGTLRASKDNISAATQNNQTTKMTPIANRSRLLNTTPFSLDVPDVEDPLVFIEMMYQQLFTDDGQLRSGAQPTKLADCVKEIVTQSRSNSIVHKDSLTPARIHHDKRVLTPFDPSMSSKRTSLSSPCVLANTLNKGDAEKEVDDDDDFYALLQATRTPNASRRSSNQSSLGNAEVHLQQLHAFVNSYCHNGQRRSKNQSRNDRSSADDTDNEDFDGFSDFNSYRRTMRTSLPASIDEDITHTDSKLLSSSGYQSLQSTKRMSHKMPVEIDPHYCSHCIRTPTVTMTPPTKSLSLMQPMRDMVTNFFHFVIVSKNILLLPLCIFLLRQRSITFQ</sequence>
<dbReference type="Proteomes" id="UP000663855">
    <property type="component" value="Unassembled WGS sequence"/>
</dbReference>
<keyword evidence="2" id="KW-1133">Transmembrane helix</keyword>
<keyword evidence="2" id="KW-0812">Transmembrane</keyword>
<dbReference type="AlphaFoldDB" id="A0A815EWE0"/>
<proteinExistence type="predicted"/>
<evidence type="ECO:0000256" key="2">
    <source>
        <dbReference type="SAM" id="Phobius"/>
    </source>
</evidence>
<dbReference type="EMBL" id="CAJNOV010008135">
    <property type="protein sequence ID" value="CAF1311639.1"/>
    <property type="molecule type" value="Genomic_DNA"/>
</dbReference>
<evidence type="ECO:0000256" key="1">
    <source>
        <dbReference type="SAM" id="MobiDB-lite"/>
    </source>
</evidence>
<organism evidence="3 4">
    <name type="scientific">Rotaria magnacalcarata</name>
    <dbReference type="NCBI Taxonomy" id="392030"/>
    <lineage>
        <taxon>Eukaryota</taxon>
        <taxon>Metazoa</taxon>
        <taxon>Spiralia</taxon>
        <taxon>Gnathifera</taxon>
        <taxon>Rotifera</taxon>
        <taxon>Eurotatoria</taxon>
        <taxon>Bdelloidea</taxon>
        <taxon>Philodinida</taxon>
        <taxon>Philodinidae</taxon>
        <taxon>Rotaria</taxon>
    </lineage>
</organism>
<reference evidence="3" key="1">
    <citation type="submission" date="2021-02" db="EMBL/GenBank/DDBJ databases">
        <authorList>
            <person name="Nowell W R."/>
        </authorList>
    </citation>
    <scope>NUCLEOTIDE SEQUENCE</scope>
</reference>
<gene>
    <name evidence="3" type="ORF">CJN711_LOCUS17461</name>
</gene>
<feature type="non-terminal residue" evidence="3">
    <location>
        <position position="1"/>
    </location>
</feature>
<keyword evidence="2" id="KW-0472">Membrane</keyword>
<evidence type="ECO:0000313" key="4">
    <source>
        <dbReference type="Proteomes" id="UP000663855"/>
    </source>
</evidence>